<sequence>MADAPATTGSSGAGFAVDPSRYRAAVSPLLAAVEQLTELSTGMTAFLSTMEGQAPWGNDESGKKFAEGDKGYLTYSADTLKTLNGMPDGLKYVADGLKAMADGYEGADGSVQGELNNAEAPAQQSAPLQPMETAAGQVSPLLPREPLYRPATAQDRTPVNGKG</sequence>
<comment type="caution">
    <text evidence="2">The sequence shown here is derived from an EMBL/GenBank/DDBJ whole genome shotgun (WGS) entry which is preliminary data.</text>
</comment>
<dbReference type="EMBL" id="JACHJV010000001">
    <property type="protein sequence ID" value="MBB4926846.1"/>
    <property type="molecule type" value="Genomic_DNA"/>
</dbReference>
<evidence type="ECO:0000313" key="3">
    <source>
        <dbReference type="Proteomes" id="UP000540506"/>
    </source>
</evidence>
<protein>
    <recommendedName>
        <fullName evidence="4">WXG100 family type VII secretion target</fullName>
    </recommendedName>
</protein>
<evidence type="ECO:0008006" key="4">
    <source>
        <dbReference type="Google" id="ProtNLM"/>
    </source>
</evidence>
<keyword evidence="3" id="KW-1185">Reference proteome</keyword>
<evidence type="ECO:0000313" key="2">
    <source>
        <dbReference type="EMBL" id="MBB4926846.1"/>
    </source>
</evidence>
<proteinExistence type="predicted"/>
<gene>
    <name evidence="2" type="ORF">FHR34_005839</name>
</gene>
<organism evidence="2 3">
    <name type="scientific">Kitasatospora kifunensis</name>
    <name type="common">Streptomyces kifunensis</name>
    <dbReference type="NCBI Taxonomy" id="58351"/>
    <lineage>
        <taxon>Bacteria</taxon>
        <taxon>Bacillati</taxon>
        <taxon>Actinomycetota</taxon>
        <taxon>Actinomycetes</taxon>
        <taxon>Kitasatosporales</taxon>
        <taxon>Streptomycetaceae</taxon>
        <taxon>Kitasatospora</taxon>
    </lineage>
</organism>
<name>A0A7W7R8N3_KITKI</name>
<feature type="region of interest" description="Disordered" evidence="1">
    <location>
        <begin position="118"/>
        <end position="163"/>
    </location>
</feature>
<accession>A0A7W7R8N3</accession>
<dbReference type="AlphaFoldDB" id="A0A7W7R8N3"/>
<reference evidence="2 3" key="1">
    <citation type="submission" date="2020-08" db="EMBL/GenBank/DDBJ databases">
        <title>Sequencing the genomes of 1000 actinobacteria strains.</title>
        <authorList>
            <person name="Klenk H.-P."/>
        </authorList>
    </citation>
    <scope>NUCLEOTIDE SEQUENCE [LARGE SCALE GENOMIC DNA]</scope>
    <source>
        <strain evidence="2 3">DSM 41654</strain>
    </source>
</reference>
<evidence type="ECO:0000256" key="1">
    <source>
        <dbReference type="SAM" id="MobiDB-lite"/>
    </source>
</evidence>
<dbReference type="Proteomes" id="UP000540506">
    <property type="component" value="Unassembled WGS sequence"/>
</dbReference>
<dbReference type="RefSeq" id="WP_184940552.1">
    <property type="nucleotide sequence ID" value="NZ_JACHJV010000001.1"/>
</dbReference>